<dbReference type="SUPFAM" id="SSF55874">
    <property type="entry name" value="ATPase domain of HSP90 chaperone/DNA topoisomerase II/histidine kinase"/>
    <property type="match status" value="1"/>
</dbReference>
<dbReference type="Proteomes" id="UP000245202">
    <property type="component" value="Unassembled WGS sequence"/>
</dbReference>
<keyword evidence="4" id="KW-0808">Transferase</keyword>
<evidence type="ECO:0000259" key="11">
    <source>
        <dbReference type="Pfam" id="PF07730"/>
    </source>
</evidence>
<dbReference type="InterPro" id="IPR036890">
    <property type="entry name" value="HATPase_C_sf"/>
</dbReference>
<evidence type="ECO:0000256" key="5">
    <source>
        <dbReference type="ARBA" id="ARBA00022741"/>
    </source>
</evidence>
<name>A0A2R5EXY4_9BACL</name>
<dbReference type="InterPro" id="IPR011712">
    <property type="entry name" value="Sig_transdc_His_kin_sub3_dim/P"/>
</dbReference>
<feature type="domain" description="Signal transduction histidine kinase subgroup 3 dimerisation and phosphoacceptor" evidence="11">
    <location>
        <begin position="132"/>
        <end position="197"/>
    </location>
</feature>
<evidence type="ECO:0000256" key="9">
    <source>
        <dbReference type="SAM" id="Coils"/>
    </source>
</evidence>
<dbReference type="GO" id="GO:0016020">
    <property type="term" value="C:membrane"/>
    <property type="evidence" value="ECO:0007669"/>
    <property type="project" value="InterPro"/>
</dbReference>
<dbReference type="PANTHER" id="PTHR24421">
    <property type="entry name" value="NITRATE/NITRITE SENSOR PROTEIN NARX-RELATED"/>
    <property type="match status" value="1"/>
</dbReference>
<comment type="catalytic activity">
    <reaction evidence="1">
        <text>ATP + protein L-histidine = ADP + protein N-phospho-L-histidine.</text>
        <dbReference type="EC" id="2.7.13.3"/>
    </reaction>
</comment>
<dbReference type="Gene3D" id="3.30.565.10">
    <property type="entry name" value="Histidine kinase-like ATPase, C-terminal domain"/>
    <property type="match status" value="1"/>
</dbReference>
<feature type="non-terminal residue" evidence="12">
    <location>
        <position position="1"/>
    </location>
</feature>
<evidence type="ECO:0000256" key="4">
    <source>
        <dbReference type="ARBA" id="ARBA00022679"/>
    </source>
</evidence>
<dbReference type="AlphaFoldDB" id="A0A2R5EXY4"/>
<accession>A0A2R5EXY4</accession>
<dbReference type="PANTHER" id="PTHR24421:SF10">
    <property type="entry name" value="NITRATE_NITRITE SENSOR PROTEIN NARQ"/>
    <property type="match status" value="1"/>
</dbReference>
<keyword evidence="9" id="KW-0175">Coiled coil</keyword>
<dbReference type="Pfam" id="PF07730">
    <property type="entry name" value="HisKA_3"/>
    <property type="match status" value="1"/>
</dbReference>
<keyword evidence="7" id="KW-0067">ATP-binding</keyword>
<dbReference type="Gene3D" id="1.20.5.1930">
    <property type="match status" value="1"/>
</dbReference>
<evidence type="ECO:0000313" key="12">
    <source>
        <dbReference type="EMBL" id="GBG11572.1"/>
    </source>
</evidence>
<evidence type="ECO:0000256" key="3">
    <source>
        <dbReference type="ARBA" id="ARBA00022553"/>
    </source>
</evidence>
<gene>
    <name evidence="12" type="ORF">PAT3040_06399</name>
</gene>
<dbReference type="InterPro" id="IPR050482">
    <property type="entry name" value="Sensor_HK_TwoCompSys"/>
</dbReference>
<evidence type="ECO:0000256" key="8">
    <source>
        <dbReference type="ARBA" id="ARBA00023012"/>
    </source>
</evidence>
<evidence type="ECO:0000256" key="2">
    <source>
        <dbReference type="ARBA" id="ARBA00012438"/>
    </source>
</evidence>
<keyword evidence="8" id="KW-0902">Two-component regulatory system</keyword>
<feature type="coiled-coil region" evidence="9">
    <location>
        <begin position="86"/>
        <end position="113"/>
    </location>
</feature>
<dbReference type="GO" id="GO:0005524">
    <property type="term" value="F:ATP binding"/>
    <property type="evidence" value="ECO:0007669"/>
    <property type="project" value="UniProtKB-KW"/>
</dbReference>
<dbReference type="EC" id="2.7.13.3" evidence="2"/>
<feature type="region of interest" description="Disordered" evidence="10">
    <location>
        <begin position="1"/>
        <end position="37"/>
    </location>
</feature>
<keyword evidence="3" id="KW-0597">Phosphoprotein</keyword>
<dbReference type="CDD" id="cd16917">
    <property type="entry name" value="HATPase_UhpB-NarQ-NarX-like"/>
    <property type="match status" value="1"/>
</dbReference>
<sequence>SGAAYTTTRSSWPDGSERYADAPGGPPLSGTLQPTAERGVHDSAGFSQWHALLYLPALAPLPLLPEDLQASYGLIALLSLLFHWLLDRHARQSATAKAAMEALRADIHRLQRSLGESNDYIRQSEYTFKLEERNRLSQDIHDKIGHSMTGALIQMEAAKRLQAKDPERSAELLGNAIAISKEGIESIRLVLRDMKPLAEQLGLNRLRLFIDEFAATHEGLRVALTFEGDVGRIEQLHWQIIHRNVTEALTNAAKYARATTVSVHIEVLNTMVKAGVSDNGVGASKIVKGLGIAGMEERAASANGKVIVDGSAGFSVTTLLPCGKA</sequence>
<dbReference type="EMBL" id="BDQX01000423">
    <property type="protein sequence ID" value="GBG11572.1"/>
    <property type="molecule type" value="Genomic_DNA"/>
</dbReference>
<comment type="caution">
    <text evidence="12">The sequence shown here is derived from an EMBL/GenBank/DDBJ whole genome shotgun (WGS) entry which is preliminary data.</text>
</comment>
<evidence type="ECO:0000256" key="10">
    <source>
        <dbReference type="SAM" id="MobiDB-lite"/>
    </source>
</evidence>
<keyword evidence="13" id="KW-1185">Reference proteome</keyword>
<organism evidence="12 13">
    <name type="scientific">Paenibacillus agaridevorans</name>
    <dbReference type="NCBI Taxonomy" id="171404"/>
    <lineage>
        <taxon>Bacteria</taxon>
        <taxon>Bacillati</taxon>
        <taxon>Bacillota</taxon>
        <taxon>Bacilli</taxon>
        <taxon>Bacillales</taxon>
        <taxon>Paenibacillaceae</taxon>
        <taxon>Paenibacillus</taxon>
    </lineage>
</organism>
<keyword evidence="5" id="KW-0547">Nucleotide-binding</keyword>
<protein>
    <recommendedName>
        <fullName evidence="2">histidine kinase</fullName>
        <ecNumber evidence="2">2.7.13.3</ecNumber>
    </recommendedName>
</protein>
<feature type="compositionally biased region" description="Polar residues" evidence="10">
    <location>
        <begin position="1"/>
        <end position="13"/>
    </location>
</feature>
<dbReference type="RefSeq" id="WP_373863990.1">
    <property type="nucleotide sequence ID" value="NZ_BDQX01000423.1"/>
</dbReference>
<evidence type="ECO:0000313" key="13">
    <source>
        <dbReference type="Proteomes" id="UP000245202"/>
    </source>
</evidence>
<dbReference type="GO" id="GO:0046983">
    <property type="term" value="F:protein dimerization activity"/>
    <property type="evidence" value="ECO:0007669"/>
    <property type="project" value="InterPro"/>
</dbReference>
<reference evidence="12 13" key="1">
    <citation type="submission" date="2017-08" db="EMBL/GenBank/DDBJ databases">
        <title>Substantial Increase in Enzyme Production by Combined Drug-Resistance Mutations in Paenibacillus agaridevorans.</title>
        <authorList>
            <person name="Tanaka Y."/>
            <person name="Funane K."/>
            <person name="Hosaka T."/>
            <person name="Shiwa Y."/>
            <person name="Fujita N."/>
            <person name="Miyazaki T."/>
            <person name="Yoshikawa H."/>
            <person name="Murakami K."/>
            <person name="Kasahara K."/>
            <person name="Inaoka T."/>
            <person name="Hiraga Y."/>
            <person name="Ochi K."/>
        </authorList>
    </citation>
    <scope>NUCLEOTIDE SEQUENCE [LARGE SCALE GENOMIC DNA]</scope>
    <source>
        <strain evidence="12 13">T-3040</strain>
    </source>
</reference>
<dbReference type="GO" id="GO:0000155">
    <property type="term" value="F:phosphorelay sensor kinase activity"/>
    <property type="evidence" value="ECO:0007669"/>
    <property type="project" value="InterPro"/>
</dbReference>
<keyword evidence="6 12" id="KW-0418">Kinase</keyword>
<evidence type="ECO:0000256" key="7">
    <source>
        <dbReference type="ARBA" id="ARBA00022840"/>
    </source>
</evidence>
<evidence type="ECO:0000256" key="1">
    <source>
        <dbReference type="ARBA" id="ARBA00000085"/>
    </source>
</evidence>
<proteinExistence type="predicted"/>
<evidence type="ECO:0000256" key="6">
    <source>
        <dbReference type="ARBA" id="ARBA00022777"/>
    </source>
</evidence>